<reference evidence="2" key="1">
    <citation type="submission" date="2022-11" db="EMBL/GenBank/DDBJ databases">
        <authorList>
            <person name="Kikuchi T."/>
        </authorList>
    </citation>
    <scope>NUCLEOTIDE SEQUENCE</scope>
    <source>
        <strain evidence="2">PS1010</strain>
    </source>
</reference>
<feature type="signal peptide" evidence="1">
    <location>
        <begin position="1"/>
        <end position="18"/>
    </location>
</feature>
<keyword evidence="3" id="KW-1185">Reference proteome</keyword>
<comment type="caution">
    <text evidence="2">The sequence shown here is derived from an EMBL/GenBank/DDBJ whole genome shotgun (WGS) entry which is preliminary data.</text>
</comment>
<evidence type="ECO:0000256" key="1">
    <source>
        <dbReference type="SAM" id="SignalP"/>
    </source>
</evidence>
<sequence length="161" mass="18567">MKPLLFFLVLLTPQIVFSTSEEESHNFTKIFLEQKIPKYIREKSRAKLTNSIFSSSFYLHFNFYDCEGNRYNPDDFVDNYLLAGKLGDDLRISEEIGKFNTILGGNMRYRSFKTTFSTSLRNYSIGVTVGNSQTDRRPNSTKVRIDGDLVLHTTSTHVRSV</sequence>
<proteinExistence type="predicted"/>
<evidence type="ECO:0000313" key="2">
    <source>
        <dbReference type="EMBL" id="CAI5443253.1"/>
    </source>
</evidence>
<protein>
    <submittedName>
        <fullName evidence="2">Uncharacterized protein</fullName>
    </submittedName>
</protein>
<gene>
    <name evidence="2" type="ORF">CAMP_LOCUS5890</name>
</gene>
<feature type="chain" id="PRO_5040231950" evidence="1">
    <location>
        <begin position="19"/>
        <end position="161"/>
    </location>
</feature>
<evidence type="ECO:0000313" key="3">
    <source>
        <dbReference type="Proteomes" id="UP001152747"/>
    </source>
</evidence>
<dbReference type="EMBL" id="CANHGI010000002">
    <property type="protein sequence ID" value="CAI5443253.1"/>
    <property type="molecule type" value="Genomic_DNA"/>
</dbReference>
<name>A0A9P1IE84_9PELO</name>
<organism evidence="2 3">
    <name type="scientific">Caenorhabditis angaria</name>
    <dbReference type="NCBI Taxonomy" id="860376"/>
    <lineage>
        <taxon>Eukaryota</taxon>
        <taxon>Metazoa</taxon>
        <taxon>Ecdysozoa</taxon>
        <taxon>Nematoda</taxon>
        <taxon>Chromadorea</taxon>
        <taxon>Rhabditida</taxon>
        <taxon>Rhabditina</taxon>
        <taxon>Rhabditomorpha</taxon>
        <taxon>Rhabditoidea</taxon>
        <taxon>Rhabditidae</taxon>
        <taxon>Peloderinae</taxon>
        <taxon>Caenorhabditis</taxon>
    </lineage>
</organism>
<accession>A0A9P1IE84</accession>
<dbReference type="Proteomes" id="UP001152747">
    <property type="component" value="Unassembled WGS sequence"/>
</dbReference>
<keyword evidence="1" id="KW-0732">Signal</keyword>
<dbReference type="AlphaFoldDB" id="A0A9P1IE84"/>